<evidence type="ECO:0000313" key="1">
    <source>
        <dbReference type="EMBL" id="CAK9095672.1"/>
    </source>
</evidence>
<accession>A0ABP0R538</accession>
<name>A0ABP0R538_9DINO</name>
<reference evidence="1 2" key="1">
    <citation type="submission" date="2024-02" db="EMBL/GenBank/DDBJ databases">
        <authorList>
            <person name="Chen Y."/>
            <person name="Shah S."/>
            <person name="Dougan E. K."/>
            <person name="Thang M."/>
            <person name="Chan C."/>
        </authorList>
    </citation>
    <scope>NUCLEOTIDE SEQUENCE [LARGE SCALE GENOMIC DNA]</scope>
</reference>
<proteinExistence type="predicted"/>
<dbReference type="Proteomes" id="UP001642464">
    <property type="component" value="Unassembled WGS sequence"/>
</dbReference>
<evidence type="ECO:0000313" key="2">
    <source>
        <dbReference type="Proteomes" id="UP001642464"/>
    </source>
</evidence>
<comment type="caution">
    <text evidence="1">The sequence shown here is derived from an EMBL/GenBank/DDBJ whole genome shotgun (WGS) entry which is preliminary data.</text>
</comment>
<organism evidence="1 2">
    <name type="scientific">Durusdinium trenchii</name>
    <dbReference type="NCBI Taxonomy" id="1381693"/>
    <lineage>
        <taxon>Eukaryota</taxon>
        <taxon>Sar</taxon>
        <taxon>Alveolata</taxon>
        <taxon>Dinophyceae</taxon>
        <taxon>Suessiales</taxon>
        <taxon>Symbiodiniaceae</taxon>
        <taxon>Durusdinium</taxon>
    </lineage>
</organism>
<protein>
    <submittedName>
        <fullName evidence="1">Lysine-specific demethylase 8</fullName>
    </submittedName>
</protein>
<feature type="non-terminal residue" evidence="1">
    <location>
        <position position="139"/>
    </location>
</feature>
<dbReference type="EMBL" id="CAXAMM010040821">
    <property type="protein sequence ID" value="CAK9095672.1"/>
    <property type="molecule type" value="Genomic_DNA"/>
</dbReference>
<keyword evidence="2" id="KW-1185">Reference proteome</keyword>
<sequence length="139" mass="15577">DELREIVAELIAAYSEPDLQRKIRNVYEKQRKAQTSGAQEDYMAELREVLWPCQTDIAEAYGLPGTTEGLQRIQNAVQRAITEGDVEIRCLADEALMLLGMAPLQNIIQEVKAEDFLNCIYTAAGDSSGIEIEEFLLNL</sequence>
<gene>
    <name evidence="1" type="ORF">SCF082_LOCUS44933</name>
</gene>
<feature type="non-terminal residue" evidence="1">
    <location>
        <position position="1"/>
    </location>
</feature>